<comment type="caution">
    <text evidence="2">The sequence shown here is derived from an EMBL/GenBank/DDBJ whole genome shotgun (WGS) entry which is preliminary data.</text>
</comment>
<dbReference type="InterPro" id="IPR011990">
    <property type="entry name" value="TPR-like_helical_dom_sf"/>
</dbReference>
<dbReference type="EMBL" id="LPLU01000120">
    <property type="protein sequence ID" value="KWK67895.1"/>
    <property type="molecule type" value="Genomic_DNA"/>
</dbReference>
<reference evidence="2 3" key="1">
    <citation type="submission" date="2015-11" db="EMBL/GenBank/DDBJ databases">
        <title>Expanding the genomic diversity of Burkholderia species for the development of highly accurate diagnostics.</title>
        <authorList>
            <person name="Sahl J."/>
            <person name="Keim P."/>
            <person name="Wagner D."/>
        </authorList>
    </citation>
    <scope>NUCLEOTIDE SEQUENCE [LARGE SCALE GENOMIC DNA]</scope>
    <source>
        <strain evidence="2 3">MSMB782WGS</strain>
    </source>
</reference>
<sequence length="330" mass="36822">MRTRASSRAGRRSPARRPPARCAKSWPTVMTSRDPAPRASRNARARTTRAAPPAPLRRRPTWPGGRALLATCEAGRCVADAIVRLAVRLHAFAFPHLDEGALIALVREPQFAPHLLAALSYAQEHQVKEGLLNRQAAVGRRVTALVAMQTMPVRAASPILHGLLNDPADDVRLLAYGMLDKCEKRVTQQIDVERARLARRLSDDERCRVHKTLAELYCELVYARLVEGDLYRNAIEQGDAHAVRALRHQPLDGALWRLRGRLAFETGRLDDADAMLKKAIDCGFPRMRVLPYLAEIAYLRRDYAAVRRCLGGLPAVPPHLLAPIADYWNT</sequence>
<evidence type="ECO:0000313" key="3">
    <source>
        <dbReference type="Proteomes" id="UP000065504"/>
    </source>
</evidence>
<proteinExistence type="predicted"/>
<dbReference type="AlphaFoldDB" id="A0A108C4F3"/>
<protein>
    <recommendedName>
        <fullName evidence="4">Lipopolysaccharide N-acetylglucosaminyl transferase</fullName>
    </recommendedName>
</protein>
<dbReference type="Proteomes" id="UP000065504">
    <property type="component" value="Unassembled WGS sequence"/>
</dbReference>
<dbReference type="SUPFAM" id="SSF48452">
    <property type="entry name" value="TPR-like"/>
    <property type="match status" value="1"/>
</dbReference>
<evidence type="ECO:0000313" key="2">
    <source>
        <dbReference type="EMBL" id="KWK67895.1"/>
    </source>
</evidence>
<name>A0A108C4F3_9BURK</name>
<accession>A0A108C4F3</accession>
<feature type="compositionally biased region" description="Basic residues" evidence="1">
    <location>
        <begin position="1"/>
        <end position="19"/>
    </location>
</feature>
<evidence type="ECO:0000256" key="1">
    <source>
        <dbReference type="SAM" id="MobiDB-lite"/>
    </source>
</evidence>
<dbReference type="Gene3D" id="1.25.40.10">
    <property type="entry name" value="Tetratricopeptide repeat domain"/>
    <property type="match status" value="1"/>
</dbReference>
<gene>
    <name evidence="2" type="ORF">WM16_25785</name>
</gene>
<evidence type="ECO:0008006" key="4">
    <source>
        <dbReference type="Google" id="ProtNLM"/>
    </source>
</evidence>
<feature type="region of interest" description="Disordered" evidence="1">
    <location>
        <begin position="1"/>
        <end position="62"/>
    </location>
</feature>
<organism evidence="2 3">
    <name type="scientific">Burkholderia ubonensis</name>
    <dbReference type="NCBI Taxonomy" id="101571"/>
    <lineage>
        <taxon>Bacteria</taxon>
        <taxon>Pseudomonadati</taxon>
        <taxon>Pseudomonadota</taxon>
        <taxon>Betaproteobacteria</taxon>
        <taxon>Burkholderiales</taxon>
        <taxon>Burkholderiaceae</taxon>
        <taxon>Burkholderia</taxon>
        <taxon>Burkholderia cepacia complex</taxon>
    </lineage>
</organism>